<dbReference type="AlphaFoldDB" id="A0AA96WH58"/>
<gene>
    <name evidence="2" type="ORF">HJG54_22815</name>
</gene>
<sequence>MSTKINDSHNKKNSLLLLFASILIALLAQVFTASPARAECVYEGETYQTGDTVGPLICMPDGTWQPQ</sequence>
<dbReference type="EMBL" id="CP053586">
    <property type="protein sequence ID" value="WNZ25403.1"/>
    <property type="molecule type" value="Genomic_DNA"/>
</dbReference>
<name>A0AA96WH58_9CYAN</name>
<evidence type="ECO:0000313" key="2">
    <source>
        <dbReference type="EMBL" id="WNZ25403.1"/>
    </source>
</evidence>
<keyword evidence="1" id="KW-0732">Signal</keyword>
<evidence type="ECO:0000256" key="1">
    <source>
        <dbReference type="SAM" id="SignalP"/>
    </source>
</evidence>
<accession>A0AA96WH58</accession>
<feature type="signal peptide" evidence="1">
    <location>
        <begin position="1"/>
        <end position="38"/>
    </location>
</feature>
<organism evidence="2">
    <name type="scientific">Leptolyngbya sp. NK1-12</name>
    <dbReference type="NCBI Taxonomy" id="2547451"/>
    <lineage>
        <taxon>Bacteria</taxon>
        <taxon>Bacillati</taxon>
        <taxon>Cyanobacteriota</taxon>
        <taxon>Cyanophyceae</taxon>
        <taxon>Leptolyngbyales</taxon>
        <taxon>Leptolyngbyaceae</taxon>
        <taxon>Leptolyngbya group</taxon>
        <taxon>Leptolyngbya</taxon>
    </lineage>
</organism>
<dbReference type="RefSeq" id="WP_316431548.1">
    <property type="nucleotide sequence ID" value="NZ_CP053586.1"/>
</dbReference>
<protein>
    <submittedName>
        <fullName evidence="2">Uncharacterized protein</fullName>
    </submittedName>
</protein>
<proteinExistence type="predicted"/>
<feature type="chain" id="PRO_5041646013" evidence="1">
    <location>
        <begin position="39"/>
        <end position="67"/>
    </location>
</feature>
<reference evidence="2" key="1">
    <citation type="submission" date="2020-05" db="EMBL/GenBank/DDBJ databases">
        <authorList>
            <person name="Zhu T."/>
            <person name="Keshari N."/>
            <person name="Lu X."/>
        </authorList>
    </citation>
    <scope>NUCLEOTIDE SEQUENCE</scope>
    <source>
        <strain evidence="2">NK1-12</strain>
    </source>
</reference>